<evidence type="ECO:0000256" key="9">
    <source>
        <dbReference type="HAMAP-Rule" id="MF_01987"/>
    </source>
</evidence>
<feature type="binding site" evidence="9">
    <location>
        <position position="282"/>
    </location>
    <ligand>
        <name>K(+)</name>
        <dbReference type="ChEBI" id="CHEBI:29103"/>
    </ligand>
</feature>
<comment type="function">
    <text evidence="9">Catalyzes the phosphorylation of ribose at O-5 in a reaction requiring ATP and magnesium. The resulting D-ribose-5-phosphate can then be used either for sythesis of nucleotides, histidine, and tryptophan, or as a component of the pentose phosphate pathway.</text>
</comment>
<evidence type="ECO:0000259" key="10">
    <source>
        <dbReference type="Pfam" id="PF00294"/>
    </source>
</evidence>
<keyword evidence="4 9" id="KW-0418">Kinase</keyword>
<evidence type="ECO:0000256" key="4">
    <source>
        <dbReference type="ARBA" id="ARBA00022777"/>
    </source>
</evidence>
<protein>
    <recommendedName>
        <fullName evidence="9">Ribokinase</fullName>
        <shortName evidence="9">RK</shortName>
        <ecNumber evidence="9">2.7.1.15</ecNumber>
    </recommendedName>
</protein>
<keyword evidence="6 9" id="KW-0460">Magnesium</keyword>
<comment type="subcellular location">
    <subcellularLocation>
        <location evidence="9">Cytoplasm</location>
    </subcellularLocation>
</comment>
<keyword evidence="7 9" id="KW-0630">Potassium</keyword>
<evidence type="ECO:0000256" key="3">
    <source>
        <dbReference type="ARBA" id="ARBA00022741"/>
    </source>
</evidence>
<dbReference type="Pfam" id="PF00294">
    <property type="entry name" value="PfkB"/>
    <property type="match status" value="1"/>
</dbReference>
<keyword evidence="3 9" id="KW-0547">Nucleotide-binding</keyword>
<dbReference type="CDD" id="cd01174">
    <property type="entry name" value="ribokinase"/>
    <property type="match status" value="1"/>
</dbReference>
<gene>
    <name evidence="9" type="primary">rbsK</name>
    <name evidence="11" type="ORF">ACFSE6_17490</name>
</gene>
<feature type="binding site" evidence="9">
    <location>
        <position position="249"/>
    </location>
    <ligand>
        <name>substrate</name>
    </ligand>
</feature>
<accession>A0ABW4L8U1</accession>
<evidence type="ECO:0000256" key="6">
    <source>
        <dbReference type="ARBA" id="ARBA00022842"/>
    </source>
</evidence>
<feature type="binding site" evidence="9">
    <location>
        <begin position="217"/>
        <end position="222"/>
    </location>
    <ligand>
        <name>ATP</name>
        <dbReference type="ChEBI" id="CHEBI:30616"/>
    </ligand>
</feature>
<dbReference type="Proteomes" id="UP001597277">
    <property type="component" value="Unassembled WGS sequence"/>
</dbReference>
<dbReference type="SUPFAM" id="SSF53613">
    <property type="entry name" value="Ribokinase-like"/>
    <property type="match status" value="1"/>
</dbReference>
<dbReference type="InterPro" id="IPR011611">
    <property type="entry name" value="PfkB_dom"/>
</dbReference>
<dbReference type="PRINTS" id="PR00990">
    <property type="entry name" value="RIBOKINASE"/>
</dbReference>
<comment type="catalytic activity">
    <reaction evidence="9">
        <text>D-ribose + ATP = D-ribose 5-phosphate + ADP + H(+)</text>
        <dbReference type="Rhea" id="RHEA:13697"/>
        <dbReference type="ChEBI" id="CHEBI:15378"/>
        <dbReference type="ChEBI" id="CHEBI:30616"/>
        <dbReference type="ChEBI" id="CHEBI:47013"/>
        <dbReference type="ChEBI" id="CHEBI:78346"/>
        <dbReference type="ChEBI" id="CHEBI:456216"/>
        <dbReference type="EC" id="2.7.1.15"/>
    </reaction>
</comment>
<evidence type="ECO:0000256" key="2">
    <source>
        <dbReference type="ARBA" id="ARBA00022723"/>
    </source>
</evidence>
<comment type="caution">
    <text evidence="9">Lacks conserved residue(s) required for the propagation of feature annotation.</text>
</comment>
<organism evidence="11 12">
    <name type="scientific">Georgenia deserti</name>
    <dbReference type="NCBI Taxonomy" id="2093781"/>
    <lineage>
        <taxon>Bacteria</taxon>
        <taxon>Bacillati</taxon>
        <taxon>Actinomycetota</taxon>
        <taxon>Actinomycetes</taxon>
        <taxon>Micrococcales</taxon>
        <taxon>Bogoriellaceae</taxon>
        <taxon>Georgenia</taxon>
    </lineage>
</organism>
<comment type="pathway">
    <text evidence="9">Carbohydrate metabolism; D-ribose degradation; D-ribose 5-phosphate from beta-D-ribopyranose: step 2/2.</text>
</comment>
<dbReference type="PANTHER" id="PTHR10584:SF166">
    <property type="entry name" value="RIBOKINASE"/>
    <property type="match status" value="1"/>
</dbReference>
<reference evidence="12" key="1">
    <citation type="journal article" date="2019" name="Int. J. Syst. Evol. Microbiol.">
        <title>The Global Catalogue of Microorganisms (GCM) 10K type strain sequencing project: providing services to taxonomists for standard genome sequencing and annotation.</title>
        <authorList>
            <consortium name="The Broad Institute Genomics Platform"/>
            <consortium name="The Broad Institute Genome Sequencing Center for Infectious Disease"/>
            <person name="Wu L."/>
            <person name="Ma J."/>
        </authorList>
    </citation>
    <scope>NUCLEOTIDE SEQUENCE [LARGE SCALE GENOMIC DNA]</scope>
    <source>
        <strain evidence="12">JCM 17130</strain>
    </source>
</reference>
<keyword evidence="9" id="KW-0963">Cytoplasm</keyword>
<comment type="caution">
    <text evidence="11">The sequence shown here is derived from an EMBL/GenBank/DDBJ whole genome shotgun (WGS) entry which is preliminary data.</text>
</comment>
<dbReference type="GO" id="GO:0004747">
    <property type="term" value="F:ribokinase activity"/>
    <property type="evidence" value="ECO:0007669"/>
    <property type="project" value="UniProtKB-EC"/>
</dbReference>
<keyword evidence="5 9" id="KW-0067">ATP-binding</keyword>
<dbReference type="HAMAP" id="MF_01987">
    <property type="entry name" value="Ribokinase"/>
    <property type="match status" value="1"/>
</dbReference>
<evidence type="ECO:0000313" key="11">
    <source>
        <dbReference type="EMBL" id="MFD1719642.1"/>
    </source>
</evidence>
<comment type="activity regulation">
    <text evidence="9">Activated by a monovalent cation that binds near, but not in, the active site. The most likely occupant of the site in vivo is potassium. Ion binding induces a conformational change that may alter substrate affinity.</text>
</comment>
<feature type="binding site" evidence="9">
    <location>
        <position position="284"/>
    </location>
    <ligand>
        <name>K(+)</name>
        <dbReference type="ChEBI" id="CHEBI:29103"/>
    </ligand>
</feature>
<feature type="binding site" evidence="9">
    <location>
        <position position="279"/>
    </location>
    <ligand>
        <name>K(+)</name>
        <dbReference type="ChEBI" id="CHEBI:29103"/>
    </ligand>
</feature>
<comment type="similarity">
    <text evidence="9">Belongs to the carbohydrate kinase PfkB family. Ribokinase subfamily.</text>
</comment>
<keyword evidence="2 9" id="KW-0479">Metal-binding</keyword>
<dbReference type="InterPro" id="IPR029056">
    <property type="entry name" value="Ribokinase-like"/>
</dbReference>
<sequence length="308" mass="30495">MTATAPPQVTVVGSVNRDIAIRLPRLPRPGETQSSCGVTARIGGKGANQAVAAARLGARTRWCGAVGEDGEEVLAALAAHGVDVSGAVRLPGTPTGTAWIFVDDAAENAIVLDAGANGLLAPDHVPALADGVVLLQHEVPDEVTALALATARAGDAVTVLNPAPFRPLAAATLESVDVLVVNGPELAGLAGSASVPATPDEARVLLAEVPGVEAVATLGAHGALIQRGRHVEHIPAPPVDAVETTGAGDTFCGALAAAMAGGAPLVEAAEYAVHAAALSVTGEGAQESMPDAAQVREFMTTGAVPAAP</sequence>
<dbReference type="InterPro" id="IPR011877">
    <property type="entry name" value="Ribokinase"/>
</dbReference>
<keyword evidence="12" id="KW-1185">Reference proteome</keyword>
<dbReference type="EC" id="2.7.1.15" evidence="9"/>
<evidence type="ECO:0000256" key="1">
    <source>
        <dbReference type="ARBA" id="ARBA00022679"/>
    </source>
</evidence>
<dbReference type="Gene3D" id="3.40.1190.20">
    <property type="match status" value="1"/>
</dbReference>
<proteinExistence type="inferred from homology"/>
<feature type="domain" description="Carbohydrate kinase PfkB" evidence="10">
    <location>
        <begin position="8"/>
        <end position="291"/>
    </location>
</feature>
<dbReference type="EMBL" id="JBHUEE010000011">
    <property type="protein sequence ID" value="MFD1719642.1"/>
    <property type="molecule type" value="Genomic_DNA"/>
</dbReference>
<feature type="binding site" evidence="9">
    <location>
        <position position="288"/>
    </location>
    <ligand>
        <name>K(+)</name>
        <dbReference type="ChEBI" id="CHEBI:29103"/>
    </ligand>
</feature>
<evidence type="ECO:0000313" key="12">
    <source>
        <dbReference type="Proteomes" id="UP001597277"/>
    </source>
</evidence>
<keyword evidence="1 9" id="KW-0808">Transferase</keyword>
<feature type="active site" description="Proton acceptor" evidence="9">
    <location>
        <position position="249"/>
    </location>
</feature>
<feature type="binding site" evidence="9">
    <location>
        <begin position="248"/>
        <end position="249"/>
    </location>
    <ligand>
        <name>ATP</name>
        <dbReference type="ChEBI" id="CHEBI:30616"/>
    </ligand>
</feature>
<dbReference type="RefSeq" id="WP_388010347.1">
    <property type="nucleotide sequence ID" value="NZ_JBHUEE010000011.1"/>
</dbReference>
<comment type="subunit">
    <text evidence="9">Homodimer.</text>
</comment>
<feature type="binding site" evidence="9">
    <location>
        <begin position="44"/>
        <end position="48"/>
    </location>
    <ligand>
        <name>substrate</name>
    </ligand>
</feature>
<keyword evidence="8 9" id="KW-0119">Carbohydrate metabolism</keyword>
<comment type="cofactor">
    <cofactor evidence="9">
        <name>Mg(2+)</name>
        <dbReference type="ChEBI" id="CHEBI:18420"/>
    </cofactor>
    <text evidence="9">Requires a divalent cation, most likely magnesium in vivo, as an electrophilic catalyst to aid phosphoryl group transfer. It is the chelate of the metal and the nucleotide that is the actual substrate.</text>
</comment>
<feature type="binding site" evidence="9">
    <location>
        <begin position="16"/>
        <end position="18"/>
    </location>
    <ligand>
        <name>substrate</name>
    </ligand>
</feature>
<feature type="binding site" evidence="9">
    <location>
        <position position="138"/>
    </location>
    <ligand>
        <name>substrate</name>
    </ligand>
</feature>
<evidence type="ECO:0000256" key="5">
    <source>
        <dbReference type="ARBA" id="ARBA00022840"/>
    </source>
</evidence>
<dbReference type="InterPro" id="IPR002139">
    <property type="entry name" value="Ribo/fructo_kinase"/>
</dbReference>
<name>A0ABW4L8U1_9MICO</name>
<evidence type="ECO:0000256" key="7">
    <source>
        <dbReference type="ARBA" id="ARBA00022958"/>
    </source>
</evidence>
<dbReference type="PANTHER" id="PTHR10584">
    <property type="entry name" value="SUGAR KINASE"/>
    <property type="match status" value="1"/>
</dbReference>
<evidence type="ECO:0000256" key="8">
    <source>
        <dbReference type="ARBA" id="ARBA00023277"/>
    </source>
</evidence>
<feature type="binding site" evidence="9">
    <location>
        <position position="182"/>
    </location>
    <ligand>
        <name>ATP</name>
        <dbReference type="ChEBI" id="CHEBI:30616"/>
    </ligand>
</feature>
<feature type="binding site" evidence="9">
    <location>
        <position position="245"/>
    </location>
    <ligand>
        <name>K(+)</name>
        <dbReference type="ChEBI" id="CHEBI:29103"/>
    </ligand>
</feature>